<organism evidence="3">
    <name type="scientific">Neodiprion lecontei</name>
    <name type="common">Redheaded pine sawfly</name>
    <dbReference type="NCBI Taxonomy" id="441921"/>
    <lineage>
        <taxon>Eukaryota</taxon>
        <taxon>Metazoa</taxon>
        <taxon>Ecdysozoa</taxon>
        <taxon>Arthropoda</taxon>
        <taxon>Hexapoda</taxon>
        <taxon>Insecta</taxon>
        <taxon>Pterygota</taxon>
        <taxon>Neoptera</taxon>
        <taxon>Endopterygota</taxon>
        <taxon>Hymenoptera</taxon>
        <taxon>Tenthredinoidea</taxon>
        <taxon>Diprionidae</taxon>
        <taxon>Diprioninae</taxon>
        <taxon>Neodiprion</taxon>
    </lineage>
</organism>
<protein>
    <submittedName>
        <fullName evidence="3">Uncharacterized protein LOC107219738</fullName>
    </submittedName>
</protein>
<dbReference type="Proteomes" id="UP000829291">
    <property type="component" value="Chromosome 7"/>
</dbReference>
<feature type="domain" description="F-box" evidence="1">
    <location>
        <begin position="7"/>
        <end position="54"/>
    </location>
</feature>
<dbReference type="GO" id="GO:0031146">
    <property type="term" value="P:SCF-dependent proteasomal ubiquitin-dependent protein catabolic process"/>
    <property type="evidence" value="ECO:0007669"/>
    <property type="project" value="InterPro"/>
</dbReference>
<sequence>MSCRTEVWNILYLPDEILMKIISSLNIRERLPLAYSCRRLHTLVLNDKRALRNLDFSKDGYLTTESDVNSYVFNKQICQHIRRLNVAGMYCPEPEEILKSISEAKNLIELDMSTVQFQDCKQFFNLLHSLERLKKISITWPTECKNEILYHVILVESLRRLTHLSIRLCNVNDKWHLIRSFNGIIHLEELRLVQTYFTLDSECQCIWLRIPKIMHKLRLIACIGCDTDCLEQIILAMVPNPERWIRLSKGDFGNTRYFYYENDIKISKYLSENIIHTASAWETVRTMSKVEKCISFETILEELMRISKHTILNRNCFLSKNNGPDQFLPRIQDVKLLLENPSQPIYYMNVNQSIEQNSQLYLVLLMFPSLTELVLSNIIISNRMKRKYKDSEDEDLEPETSCFHAIVENTPNVKALTINAGILEDAQLWDLAALRMIAGWRHLTSLHLVKIPIKNGHFLVEIAAQCKNLEKLRLVNLGPQPTCCYTKELMQMLTFCHNLKDFSIEQSNLCQIPRLFETLSKNLKLRRVCLKSLGRSRKSPNLIPFIEKLIRSRELVLFVCQYKGLADDACDELKSTLQSLKVELSRPSFQFDVIKCSGPGKNHVLNFDLHHCHKDLLLPFTYVDSLYRLNS</sequence>
<dbReference type="RefSeq" id="XP_015513549.2">
    <property type="nucleotide sequence ID" value="XM_015658063.2"/>
</dbReference>
<keyword evidence="2" id="KW-1185">Reference proteome</keyword>
<dbReference type="PROSITE" id="PS50181">
    <property type="entry name" value="FBOX"/>
    <property type="match status" value="1"/>
</dbReference>
<gene>
    <name evidence="3" type="primary">LOC107219738</name>
</gene>
<dbReference type="Pfam" id="PF12937">
    <property type="entry name" value="F-box-like"/>
    <property type="match status" value="1"/>
</dbReference>
<dbReference type="AlphaFoldDB" id="A0A6J0BFA8"/>
<dbReference type="InterPro" id="IPR032675">
    <property type="entry name" value="LRR_dom_sf"/>
</dbReference>
<name>A0A6J0BFA8_NEOLC</name>
<dbReference type="InterPro" id="IPR036047">
    <property type="entry name" value="F-box-like_dom_sf"/>
</dbReference>
<dbReference type="SUPFAM" id="SSF81383">
    <property type="entry name" value="F-box domain"/>
    <property type="match status" value="1"/>
</dbReference>
<dbReference type="InParanoid" id="A0A6J0BFA8"/>
<reference evidence="3" key="1">
    <citation type="submission" date="2025-08" db="UniProtKB">
        <authorList>
            <consortium name="RefSeq"/>
        </authorList>
    </citation>
    <scope>IDENTIFICATION</scope>
    <source>
        <tissue evidence="3">Thorax and Abdomen</tissue>
    </source>
</reference>
<dbReference type="InterPro" id="IPR045627">
    <property type="entry name" value="FBXL18_LRR"/>
</dbReference>
<dbReference type="OrthoDB" id="6705608at2759"/>
<evidence type="ECO:0000259" key="1">
    <source>
        <dbReference type="PROSITE" id="PS50181"/>
    </source>
</evidence>
<accession>A0A6J0BFA8</accession>
<dbReference type="GeneID" id="107219738"/>
<dbReference type="KEGG" id="nlo:107219738"/>
<dbReference type="InterPro" id="IPR001810">
    <property type="entry name" value="F-box_dom"/>
</dbReference>
<evidence type="ECO:0000313" key="2">
    <source>
        <dbReference type="Proteomes" id="UP000829291"/>
    </source>
</evidence>
<evidence type="ECO:0000313" key="3">
    <source>
        <dbReference type="RefSeq" id="XP_015513549.2"/>
    </source>
</evidence>
<dbReference type="Gene3D" id="3.80.10.10">
    <property type="entry name" value="Ribonuclease Inhibitor"/>
    <property type="match status" value="2"/>
</dbReference>
<dbReference type="SUPFAM" id="SSF52047">
    <property type="entry name" value="RNI-like"/>
    <property type="match status" value="1"/>
</dbReference>
<proteinExistence type="predicted"/>
<dbReference type="Pfam" id="PF19729">
    <property type="entry name" value="LRR_FBXL18"/>
    <property type="match status" value="1"/>
</dbReference>